<evidence type="ECO:0000313" key="2">
    <source>
        <dbReference type="Proteomes" id="UP000217182"/>
    </source>
</evidence>
<name>A0A250B787_9GAMM</name>
<protein>
    <submittedName>
        <fullName evidence="1">Uncharacterized protein</fullName>
    </submittedName>
</protein>
<keyword evidence="2" id="KW-1185">Reference proteome</keyword>
<dbReference type="KEGG" id="gqu:AWC35_22005"/>
<dbReference type="AlphaFoldDB" id="A0A250B787"/>
<dbReference type="EMBL" id="CP014136">
    <property type="protein sequence ID" value="ATA21792.1"/>
    <property type="molecule type" value="Genomic_DNA"/>
</dbReference>
<gene>
    <name evidence="1" type="ORF">AWC35_22005</name>
</gene>
<evidence type="ECO:0000313" key="1">
    <source>
        <dbReference type="EMBL" id="ATA21792.1"/>
    </source>
</evidence>
<organism evidence="1 2">
    <name type="scientific">Gibbsiella quercinecans</name>
    <dbReference type="NCBI Taxonomy" id="929813"/>
    <lineage>
        <taxon>Bacteria</taxon>
        <taxon>Pseudomonadati</taxon>
        <taxon>Pseudomonadota</taxon>
        <taxon>Gammaproteobacteria</taxon>
        <taxon>Enterobacterales</taxon>
        <taxon>Yersiniaceae</taxon>
        <taxon>Gibbsiella</taxon>
    </lineage>
</organism>
<reference evidence="1 2" key="1">
    <citation type="submission" date="2016-01" db="EMBL/GenBank/DDBJ databases">
        <authorList>
            <person name="Oliw E.H."/>
        </authorList>
    </citation>
    <scope>NUCLEOTIDE SEQUENCE [LARGE SCALE GENOMIC DNA]</scope>
    <source>
        <strain evidence="1 2">FRB97</strain>
    </source>
</reference>
<proteinExistence type="predicted"/>
<dbReference type="Proteomes" id="UP000217182">
    <property type="component" value="Chromosome"/>
</dbReference>
<sequence length="121" mass="12974">MKTNKTQHISLCTRLFRWPVPPHMGAPLLATAGKGVTLRPHNLSARQVIAALAPRIRHKRTGVATPGVLFPRLALLPPLSLFMPSIQKRAWNPTAAVGDLHTSIARAPRQKPCSTAGAAGP</sequence>
<accession>A0A250B787</accession>